<name>A0ABM7GTD3_9GAMM</name>
<dbReference type="EMBL" id="AP019416">
    <property type="protein sequence ID" value="BBI54014.1"/>
    <property type="molecule type" value="Genomic_DNA"/>
</dbReference>
<sequence>MPEADVSEVQTKILKTLSTWYIDTPQGERNVVAFALKKQDASVLGYWGDAAGDVLFAYASGFVWVLTDAVIPWPPLKAPVPTMAPRYRLQVLRSLLTMA</sequence>
<reference evidence="2" key="1">
    <citation type="journal article" date="2019" name="Microbiol. Resour. Announc.">
        <title>Complete Genome Sequence of Halomonas olivaria, a Moderately Halophilic Bacterium Isolated from Olive Processing Effluents, Obtained by Nanopore Sequencing.</title>
        <authorList>
            <person name="Nagata S."/>
            <person name="Ii K.M."/>
            <person name="Tsukimi T."/>
            <person name="Miura M.C."/>
            <person name="Galipon J."/>
            <person name="Arakawa K."/>
        </authorList>
    </citation>
    <scope>NUCLEOTIDE SEQUENCE [LARGE SCALE GENOMIC DNA]</scope>
    <source>
        <strain evidence="2">TYRC17</strain>
    </source>
</reference>
<gene>
    <name evidence="1" type="ORF">HORIV_64350</name>
</gene>
<keyword evidence="2" id="KW-1185">Reference proteome</keyword>
<evidence type="ECO:0000313" key="1">
    <source>
        <dbReference type="EMBL" id="BBI54014.1"/>
    </source>
</evidence>
<dbReference type="Proteomes" id="UP000289555">
    <property type="component" value="Chromosome"/>
</dbReference>
<organism evidence="1 2">
    <name type="scientific">Vreelandella olivaria</name>
    <dbReference type="NCBI Taxonomy" id="390919"/>
    <lineage>
        <taxon>Bacteria</taxon>
        <taxon>Pseudomonadati</taxon>
        <taxon>Pseudomonadota</taxon>
        <taxon>Gammaproteobacteria</taxon>
        <taxon>Oceanospirillales</taxon>
        <taxon>Halomonadaceae</taxon>
        <taxon>Vreelandella</taxon>
    </lineage>
</organism>
<accession>A0ABM7GTD3</accession>
<protein>
    <submittedName>
        <fullName evidence="1">Uncharacterized protein</fullName>
    </submittedName>
</protein>
<evidence type="ECO:0000313" key="2">
    <source>
        <dbReference type="Proteomes" id="UP000289555"/>
    </source>
</evidence>
<proteinExistence type="predicted"/>